<dbReference type="OrthoDB" id="75169at2759"/>
<dbReference type="PROSITE" id="PS00018">
    <property type="entry name" value="EF_HAND_1"/>
    <property type="match status" value="1"/>
</dbReference>
<evidence type="ECO:0000313" key="1">
    <source>
        <dbReference type="EMBL" id="KTA97610.1"/>
    </source>
</evidence>
<reference evidence="1 2" key="1">
    <citation type="submission" date="2015-10" db="EMBL/GenBank/DDBJ databases">
        <title>Draft genomes sequences of Candida glabrata isolates 1A, 1B, 2A, 2B, 3A and 3B.</title>
        <authorList>
            <person name="Haavelsrud O.E."/>
            <person name="Gaustad P."/>
        </authorList>
    </citation>
    <scope>NUCLEOTIDE SEQUENCE [LARGE SCALE GENOMIC DNA]</scope>
    <source>
        <strain evidence="1">910700640</strain>
    </source>
</reference>
<comment type="caution">
    <text evidence="1">The sequence shown here is derived from an EMBL/GenBank/DDBJ whole genome shotgun (WGS) entry which is preliminary data.</text>
</comment>
<dbReference type="InterPro" id="IPR003719">
    <property type="entry name" value="Phenazine_PhzF-like"/>
</dbReference>
<dbReference type="GO" id="GO:0000785">
    <property type="term" value="C:chromatin"/>
    <property type="evidence" value="ECO:0007669"/>
    <property type="project" value="EnsemblFungi"/>
</dbReference>
<dbReference type="GO" id="GO:0005737">
    <property type="term" value="C:cytoplasm"/>
    <property type="evidence" value="ECO:0007669"/>
    <property type="project" value="TreeGrafter"/>
</dbReference>
<evidence type="ECO:0000313" key="2">
    <source>
        <dbReference type="Proteomes" id="UP000054886"/>
    </source>
</evidence>
<protein>
    <submittedName>
        <fullName evidence="1">Putative isomerase YHI9</fullName>
    </submittedName>
</protein>
<keyword evidence="1" id="KW-0413">Isomerase</keyword>
<sequence length="293" mass="32307">MLQVPFKQVNVFSGEPFKGNPVAVINCLDLDESNYLTDEEMQSIANWTNLSETTFIYKSQNPQADYKVRIFTPVSELPFAGHPTVGTCKAYLDIVGKPISGNYIVHQECAAGLVPIEIKDGIVSFSAPRVAPTELSDEVIAEYTKIVGHPYTHRPQMIDSGPQWVVYLVEDADTCYNINPNFQNLKLLNLDNDHSGVIIAGPRSDNEWEMRAFVPVLSVPEDPVCGSGAAAFIGHLQQRFQYKETTNVKITQGGRLNRNGLIVGQINLDNEKPVYKIGGVPVTVVDGTITVRV</sequence>
<dbReference type="GO" id="GO:0030968">
    <property type="term" value="P:endoplasmic reticulum unfolded protein response"/>
    <property type="evidence" value="ECO:0007669"/>
    <property type="project" value="EnsemblFungi"/>
</dbReference>
<dbReference type="GO" id="GO:0016853">
    <property type="term" value="F:isomerase activity"/>
    <property type="evidence" value="ECO:0007669"/>
    <property type="project" value="UniProtKB-KW"/>
</dbReference>
<dbReference type="Proteomes" id="UP000054886">
    <property type="component" value="Unassembled WGS sequence"/>
</dbReference>
<dbReference type="AlphaFoldDB" id="A0A0W0DP25"/>
<dbReference type="VEuPathDB" id="FungiDB:CAGL0J00561g"/>
<dbReference type="PANTHER" id="PTHR13774">
    <property type="entry name" value="PHENAZINE BIOSYNTHESIS PROTEIN"/>
    <property type="match status" value="1"/>
</dbReference>
<dbReference type="OMA" id="AHWTNLS"/>
<dbReference type="Gene3D" id="3.10.310.10">
    <property type="entry name" value="Diaminopimelate Epimerase, Chain A, domain 1"/>
    <property type="match status" value="2"/>
</dbReference>
<dbReference type="VEuPathDB" id="FungiDB:GVI51_J00451"/>
<name>A0A0W0DP25_CANGB</name>
<accession>A0A0W0DP25</accession>
<dbReference type="InterPro" id="IPR018247">
    <property type="entry name" value="EF_Hand_1_Ca_BS"/>
</dbReference>
<dbReference type="VEuPathDB" id="FungiDB:GW608_J00495"/>
<dbReference type="VEuPathDB" id="FungiDB:GWK60_J00451"/>
<dbReference type="PhylomeDB" id="A0A0W0DP25"/>
<dbReference type="NCBIfam" id="TIGR00654">
    <property type="entry name" value="PhzF_family"/>
    <property type="match status" value="1"/>
</dbReference>
<gene>
    <name evidence="1" type="ORF">AO440_002816</name>
</gene>
<proteinExistence type="predicted"/>
<dbReference type="SUPFAM" id="SSF54506">
    <property type="entry name" value="Diaminopimelate epimerase-like"/>
    <property type="match status" value="1"/>
</dbReference>
<organism evidence="1 2">
    <name type="scientific">Candida glabrata</name>
    <name type="common">Yeast</name>
    <name type="synonym">Torulopsis glabrata</name>
    <dbReference type="NCBI Taxonomy" id="5478"/>
    <lineage>
        <taxon>Eukaryota</taxon>
        <taxon>Fungi</taxon>
        <taxon>Dikarya</taxon>
        <taxon>Ascomycota</taxon>
        <taxon>Saccharomycotina</taxon>
        <taxon>Saccharomycetes</taxon>
        <taxon>Saccharomycetales</taxon>
        <taxon>Saccharomycetaceae</taxon>
        <taxon>Nakaseomyces</taxon>
    </lineage>
</organism>
<dbReference type="EMBL" id="LLZZ01000158">
    <property type="protein sequence ID" value="KTA97610.1"/>
    <property type="molecule type" value="Genomic_DNA"/>
</dbReference>
<dbReference type="PIRSF" id="PIRSF016184">
    <property type="entry name" value="PhzC_PhzF"/>
    <property type="match status" value="1"/>
</dbReference>
<dbReference type="VEuPathDB" id="FungiDB:B1J91_J00561g"/>
<dbReference type="PANTHER" id="PTHR13774:SF32">
    <property type="entry name" value="ANTISENSE-ENHANCING SEQUENCE 1"/>
    <property type="match status" value="1"/>
</dbReference>
<dbReference type="Pfam" id="PF02567">
    <property type="entry name" value="PhzC-PhzF"/>
    <property type="match status" value="1"/>
</dbReference>